<keyword evidence="8" id="KW-0624">Polysaccharide degradation</keyword>
<keyword evidence="4" id="KW-0146">Chitin degradation</keyword>
<feature type="signal peptide" evidence="12">
    <location>
        <begin position="1"/>
        <end position="17"/>
    </location>
</feature>
<dbReference type="EC" id="3.5.1.41" evidence="9"/>
<evidence type="ECO:0000256" key="2">
    <source>
        <dbReference type="ARBA" id="ARBA00004609"/>
    </source>
</evidence>
<keyword evidence="7" id="KW-0449">Lipoprotein</keyword>
<dbReference type="Gene3D" id="3.20.20.370">
    <property type="entry name" value="Glycoside hydrolase/deacetylase"/>
    <property type="match status" value="1"/>
</dbReference>
<dbReference type="Pfam" id="PF01522">
    <property type="entry name" value="Polysacc_deac_1"/>
    <property type="match status" value="1"/>
</dbReference>
<feature type="region of interest" description="Disordered" evidence="11">
    <location>
        <begin position="376"/>
        <end position="400"/>
    </location>
</feature>
<evidence type="ECO:0000256" key="11">
    <source>
        <dbReference type="SAM" id="MobiDB-lite"/>
    </source>
</evidence>
<dbReference type="CDD" id="cd10952">
    <property type="entry name" value="CE4_MrCDA_like"/>
    <property type="match status" value="1"/>
</dbReference>
<keyword evidence="3" id="KW-0472">Membrane</keyword>
<evidence type="ECO:0000313" key="15">
    <source>
        <dbReference type="Proteomes" id="UP000818624"/>
    </source>
</evidence>
<dbReference type="PANTHER" id="PTHR10587:SF98">
    <property type="entry name" value="CHITIN DEACETYLASE"/>
    <property type="match status" value="1"/>
</dbReference>
<feature type="domain" description="NodB homology" evidence="13">
    <location>
        <begin position="150"/>
        <end position="340"/>
    </location>
</feature>
<feature type="chain" id="PRO_5046920005" description="chitin deacetylase" evidence="12">
    <location>
        <begin position="18"/>
        <end position="400"/>
    </location>
</feature>
<evidence type="ECO:0000256" key="12">
    <source>
        <dbReference type="SAM" id="SignalP"/>
    </source>
</evidence>
<comment type="cofactor">
    <cofactor evidence="1">
        <name>Co(2+)</name>
        <dbReference type="ChEBI" id="CHEBI:48828"/>
    </cofactor>
</comment>
<evidence type="ECO:0000313" key="14">
    <source>
        <dbReference type="EMBL" id="WFD48727.1"/>
    </source>
</evidence>
<keyword evidence="15" id="KW-1185">Reference proteome</keyword>
<dbReference type="PROSITE" id="PS51677">
    <property type="entry name" value="NODB"/>
    <property type="match status" value="1"/>
</dbReference>
<comment type="subcellular location">
    <subcellularLocation>
        <location evidence="2">Cell membrane</location>
        <topology evidence="2">Lipid-anchor</topology>
        <topology evidence="2">GPI-anchor</topology>
    </subcellularLocation>
</comment>
<keyword evidence="3" id="KW-0325">Glycoprotein</keyword>
<accession>A0ABY8ET22</accession>
<evidence type="ECO:0000256" key="7">
    <source>
        <dbReference type="ARBA" id="ARBA00023288"/>
    </source>
</evidence>
<keyword evidence="3" id="KW-0336">GPI-anchor</keyword>
<comment type="catalytic activity">
    <reaction evidence="10">
        <text>[(1-&gt;4)-N-acetyl-beta-D-glucosaminyl](n) + n H2O = chitosan + n acetate</text>
        <dbReference type="Rhea" id="RHEA:10464"/>
        <dbReference type="Rhea" id="RHEA-COMP:9593"/>
        <dbReference type="Rhea" id="RHEA-COMP:9597"/>
        <dbReference type="ChEBI" id="CHEBI:15377"/>
        <dbReference type="ChEBI" id="CHEBI:17029"/>
        <dbReference type="ChEBI" id="CHEBI:30089"/>
        <dbReference type="ChEBI" id="CHEBI:57704"/>
        <dbReference type="EC" id="3.5.1.41"/>
    </reaction>
    <physiologicalReaction direction="left-to-right" evidence="10">
        <dbReference type="Rhea" id="RHEA:10465"/>
    </physiologicalReaction>
</comment>
<gene>
    <name evidence="14" type="ORF">GLX27_003397</name>
</gene>
<evidence type="ECO:0000256" key="9">
    <source>
        <dbReference type="ARBA" id="ARBA00024056"/>
    </source>
</evidence>
<reference evidence="14 15" key="1">
    <citation type="journal article" date="2020" name="Elife">
        <title>Loss of centromere function drives karyotype evolution in closely related Malassezia species.</title>
        <authorList>
            <person name="Sankaranarayanan S.R."/>
            <person name="Ianiri G."/>
            <person name="Coelho M.A."/>
            <person name="Reza M.H."/>
            <person name="Thimmappa B.C."/>
            <person name="Ganguly P."/>
            <person name="Vadnala R.N."/>
            <person name="Sun S."/>
            <person name="Siddharthan R."/>
            <person name="Tellgren-Roth C."/>
            <person name="Dawson T.L."/>
            <person name="Heitman J."/>
            <person name="Sanyal K."/>
        </authorList>
    </citation>
    <scope>NUCLEOTIDE SEQUENCE [LARGE SCALE GENOMIC DNA]</scope>
    <source>
        <strain evidence="14">CBS14141</strain>
    </source>
</reference>
<protein>
    <recommendedName>
        <fullName evidence="9">chitin deacetylase</fullName>
        <ecNumber evidence="9">3.5.1.41</ecNumber>
    </recommendedName>
</protein>
<proteinExistence type="predicted"/>
<dbReference type="PANTHER" id="PTHR10587">
    <property type="entry name" value="GLYCOSYL TRANSFERASE-RELATED"/>
    <property type="match status" value="1"/>
</dbReference>
<dbReference type="InterPro" id="IPR002509">
    <property type="entry name" value="NODB_dom"/>
</dbReference>
<organism evidence="14 15">
    <name type="scientific">Malassezia furfur</name>
    <name type="common">Pityriasis versicolor infection agent</name>
    <name type="synonym">Pityrosporum furfur</name>
    <dbReference type="NCBI Taxonomy" id="55194"/>
    <lineage>
        <taxon>Eukaryota</taxon>
        <taxon>Fungi</taxon>
        <taxon>Dikarya</taxon>
        <taxon>Basidiomycota</taxon>
        <taxon>Ustilaginomycotina</taxon>
        <taxon>Malasseziomycetes</taxon>
        <taxon>Malasseziales</taxon>
        <taxon>Malasseziaceae</taxon>
        <taxon>Malassezia</taxon>
    </lineage>
</organism>
<evidence type="ECO:0000256" key="1">
    <source>
        <dbReference type="ARBA" id="ARBA00001941"/>
    </source>
</evidence>
<evidence type="ECO:0000259" key="13">
    <source>
        <dbReference type="PROSITE" id="PS51677"/>
    </source>
</evidence>
<evidence type="ECO:0000256" key="8">
    <source>
        <dbReference type="ARBA" id="ARBA00023326"/>
    </source>
</evidence>
<evidence type="ECO:0000256" key="4">
    <source>
        <dbReference type="ARBA" id="ARBA00023024"/>
    </source>
</evidence>
<dbReference type="InterPro" id="IPR050248">
    <property type="entry name" value="Polysacc_deacetylase_ArnD"/>
</dbReference>
<keyword evidence="6" id="KW-0170">Cobalt</keyword>
<keyword evidence="5" id="KW-0119">Carbohydrate metabolism</keyword>
<dbReference type="InterPro" id="IPR011330">
    <property type="entry name" value="Glyco_hydro/deAcase_b/a-brl"/>
</dbReference>
<dbReference type="SUPFAM" id="SSF88713">
    <property type="entry name" value="Glycoside hydrolase/deacetylase"/>
    <property type="match status" value="1"/>
</dbReference>
<name>A0ABY8ET22_MALFU</name>
<dbReference type="Proteomes" id="UP000818624">
    <property type="component" value="Chromosome 3"/>
</dbReference>
<keyword evidence="12" id="KW-0732">Signal</keyword>
<evidence type="ECO:0000256" key="10">
    <source>
        <dbReference type="ARBA" id="ARBA00048494"/>
    </source>
</evidence>
<evidence type="ECO:0000256" key="6">
    <source>
        <dbReference type="ARBA" id="ARBA00023285"/>
    </source>
</evidence>
<evidence type="ECO:0000256" key="5">
    <source>
        <dbReference type="ARBA" id="ARBA00023277"/>
    </source>
</evidence>
<dbReference type="EMBL" id="CP046236">
    <property type="protein sequence ID" value="WFD48727.1"/>
    <property type="molecule type" value="Genomic_DNA"/>
</dbReference>
<evidence type="ECO:0000256" key="3">
    <source>
        <dbReference type="ARBA" id="ARBA00022622"/>
    </source>
</evidence>
<sequence length="400" mass="45080">MLLPKVSVLVFAAGASATILRLPHHDHRVVVARRATPSNAADLAQVKSAKQQCAYYEDQGVTQMKQQNEFPTPDQIASILDNDQEARALYNEIKDGIPNIDVRQASSDHTSFGTNNYPSSDPDCWWSWTGCHKPKHPNILPDITQCKEQSTWGLTFDDGPYCAHNKLYNFLQSEKVRATLFYIGSNVLNNPYQAQRGLVDGHDICHHTWSHRLMTTLTNEQVFAELYYAGKVIKKVVGVTPLCWRPPQGDVDDRVRYIASALGMRTILWKEDTNDWNIQPDGSDSVATIDGNYRKIINKAGSESPVVLTHELSSHTMNEFMKMYPEIKKAYQHVSPLSACLNVRHPYKENITYPNFSEYTSGNLNYQSLSTGTQIKTKPSAHYKPVSISQEPHGFHPNSS</sequence>